<proteinExistence type="predicted"/>
<dbReference type="PANTHER" id="PTHR42815:SF2">
    <property type="entry name" value="FAD-BINDING, PUTATIVE (AFU_ORTHOLOGUE AFUA_6G07600)-RELATED"/>
    <property type="match status" value="1"/>
</dbReference>
<dbReference type="Proteomes" id="UP000198680">
    <property type="component" value="Unassembled WGS sequence"/>
</dbReference>
<evidence type="ECO:0000259" key="2">
    <source>
        <dbReference type="Pfam" id="PF01243"/>
    </source>
</evidence>
<feature type="region of interest" description="Disordered" evidence="1">
    <location>
        <begin position="194"/>
        <end position="215"/>
    </location>
</feature>
<reference evidence="4" key="1">
    <citation type="submission" date="2016-10" db="EMBL/GenBank/DDBJ databases">
        <authorList>
            <person name="Varghese N."/>
            <person name="Submissions S."/>
        </authorList>
    </citation>
    <scope>NUCLEOTIDE SEQUENCE [LARGE SCALE GENOMIC DNA]</scope>
    <source>
        <strain evidence="4">DSM 45419</strain>
    </source>
</reference>
<keyword evidence="4" id="KW-1185">Reference proteome</keyword>
<dbReference type="InterPro" id="IPR012349">
    <property type="entry name" value="Split_barrel_FMN-bd"/>
</dbReference>
<evidence type="ECO:0000313" key="3">
    <source>
        <dbReference type="EMBL" id="SDM08985.1"/>
    </source>
</evidence>
<gene>
    <name evidence="3" type="ORF">SAMN05660642_01619</name>
</gene>
<feature type="domain" description="Pyridoxamine 5'-phosphate oxidase N-terminal" evidence="2">
    <location>
        <begin position="33"/>
        <end position="165"/>
    </location>
</feature>
<organism evidence="3 4">
    <name type="scientific">Geodermatophilus siccatus</name>
    <dbReference type="NCBI Taxonomy" id="1137991"/>
    <lineage>
        <taxon>Bacteria</taxon>
        <taxon>Bacillati</taxon>
        <taxon>Actinomycetota</taxon>
        <taxon>Actinomycetes</taxon>
        <taxon>Geodermatophilales</taxon>
        <taxon>Geodermatophilaceae</taxon>
        <taxon>Geodermatophilus</taxon>
    </lineage>
</organism>
<dbReference type="RefSeq" id="WP_091216110.1">
    <property type="nucleotide sequence ID" value="NZ_FNHE01000003.1"/>
</dbReference>
<accession>A0A1G9QFA9</accession>
<evidence type="ECO:0000313" key="4">
    <source>
        <dbReference type="Proteomes" id="UP000198680"/>
    </source>
</evidence>
<name>A0A1G9QFA9_9ACTN</name>
<dbReference type="PANTHER" id="PTHR42815">
    <property type="entry name" value="FAD-BINDING, PUTATIVE (AFU_ORTHOLOGUE AFUA_6G07600)-RELATED"/>
    <property type="match status" value="1"/>
</dbReference>
<dbReference type="EMBL" id="FNHE01000003">
    <property type="protein sequence ID" value="SDM08985.1"/>
    <property type="molecule type" value="Genomic_DNA"/>
</dbReference>
<sequence length="215" mass="23385">MPGSNGEHRLQELLGTAVRARAFYDHQVLDHLNERMRDFVRRMEMVFMATADAAGEVDCSFRAGPPGFVGVLDECTLALPEYRGNGVMGSLGNITENGHVGLLFVDFCGDGVGLHVNGRASVVPNELMAARPELPASVAEGVRQSGGRAAARWVLVEVQEAYIHCAKHIPRMAAVPQQVRAWGTDDAARKRGDYFRAKHEPRPWAEPAGSAARPD</sequence>
<protein>
    <recommendedName>
        <fullName evidence="2">Pyridoxamine 5'-phosphate oxidase N-terminal domain-containing protein</fullName>
    </recommendedName>
</protein>
<dbReference type="SUPFAM" id="SSF50475">
    <property type="entry name" value="FMN-binding split barrel"/>
    <property type="match status" value="1"/>
</dbReference>
<feature type="compositionally biased region" description="Basic and acidic residues" evidence="1">
    <location>
        <begin position="194"/>
        <end position="203"/>
    </location>
</feature>
<evidence type="ECO:0000256" key="1">
    <source>
        <dbReference type="SAM" id="MobiDB-lite"/>
    </source>
</evidence>
<dbReference type="AlphaFoldDB" id="A0A1G9QFA9"/>
<dbReference type="OrthoDB" id="9790331at2"/>
<dbReference type="InterPro" id="IPR011576">
    <property type="entry name" value="Pyridox_Oxase_N"/>
</dbReference>
<dbReference type="Pfam" id="PF01243">
    <property type="entry name" value="PNPOx_N"/>
    <property type="match status" value="1"/>
</dbReference>
<dbReference type="STRING" id="1137991.SAMN05660642_01619"/>
<dbReference type="Gene3D" id="2.30.110.10">
    <property type="entry name" value="Electron Transport, Fmn-binding Protein, Chain A"/>
    <property type="match status" value="1"/>
</dbReference>